<dbReference type="Pfam" id="PF00400">
    <property type="entry name" value="WD40"/>
    <property type="match status" value="1"/>
</dbReference>
<keyword evidence="7" id="KW-0243">Dynein</keyword>
<dbReference type="InterPro" id="IPR050687">
    <property type="entry name" value="Dynein_IC"/>
</dbReference>
<protein>
    <submittedName>
        <fullName evidence="14">Uncharacterized protein</fullName>
    </submittedName>
</protein>
<dbReference type="OrthoDB" id="366230at2759"/>
<dbReference type="InterPro" id="IPR015943">
    <property type="entry name" value="WD40/YVTN_repeat-like_dom_sf"/>
</dbReference>
<dbReference type="FunCoup" id="A0A7R8YPC2">
    <property type="interactions" value="1"/>
</dbReference>
<feature type="repeat" description="WD" evidence="12">
    <location>
        <begin position="256"/>
        <end position="290"/>
    </location>
</feature>
<dbReference type="InParanoid" id="A0A7R8YPC2"/>
<keyword evidence="8" id="KW-0969">Cilium</keyword>
<accession>A0A7R8YPC2</accession>
<dbReference type="InterPro" id="IPR036322">
    <property type="entry name" value="WD40_repeat_dom_sf"/>
</dbReference>
<evidence type="ECO:0000256" key="12">
    <source>
        <dbReference type="PROSITE-ProRule" id="PRU00221"/>
    </source>
</evidence>
<evidence type="ECO:0000256" key="11">
    <source>
        <dbReference type="ARBA" id="ARBA00023273"/>
    </source>
</evidence>
<reference evidence="14 15" key="1">
    <citation type="submission" date="2020-11" db="EMBL/GenBank/DDBJ databases">
        <authorList>
            <person name="Wallbank WR R."/>
            <person name="Pardo Diaz C."/>
            <person name="Kozak K."/>
            <person name="Martin S."/>
            <person name="Jiggins C."/>
            <person name="Moest M."/>
            <person name="Warren A I."/>
            <person name="Generalovic N T."/>
            <person name="Byers J.R.P. K."/>
            <person name="Montejo-Kovacevich G."/>
            <person name="Yen C E."/>
        </authorList>
    </citation>
    <scope>NUCLEOTIDE SEQUENCE [LARGE SCALE GENOMIC DNA]</scope>
</reference>
<evidence type="ECO:0000256" key="7">
    <source>
        <dbReference type="ARBA" id="ARBA00023017"/>
    </source>
</evidence>
<dbReference type="InterPro" id="IPR001680">
    <property type="entry name" value="WD40_rpt"/>
</dbReference>
<dbReference type="GO" id="GO:0045503">
    <property type="term" value="F:dynein light chain binding"/>
    <property type="evidence" value="ECO:0007669"/>
    <property type="project" value="TreeGrafter"/>
</dbReference>
<evidence type="ECO:0000256" key="4">
    <source>
        <dbReference type="ARBA" id="ARBA00022574"/>
    </source>
</evidence>
<evidence type="ECO:0000256" key="5">
    <source>
        <dbReference type="ARBA" id="ARBA00022701"/>
    </source>
</evidence>
<dbReference type="Gene3D" id="2.130.10.10">
    <property type="entry name" value="YVTN repeat-like/Quinoprotein amine dehydrogenase"/>
    <property type="match status" value="2"/>
</dbReference>
<dbReference type="SUPFAM" id="SSF50978">
    <property type="entry name" value="WD40 repeat-like"/>
    <property type="match status" value="1"/>
</dbReference>
<evidence type="ECO:0000256" key="10">
    <source>
        <dbReference type="ARBA" id="ARBA00023212"/>
    </source>
</evidence>
<keyword evidence="3" id="KW-0963">Cytoplasm</keyword>
<evidence type="ECO:0000313" key="14">
    <source>
        <dbReference type="EMBL" id="CAD7080571.1"/>
    </source>
</evidence>
<organism evidence="14 15">
    <name type="scientific">Hermetia illucens</name>
    <name type="common">Black soldier fly</name>
    <dbReference type="NCBI Taxonomy" id="343691"/>
    <lineage>
        <taxon>Eukaryota</taxon>
        <taxon>Metazoa</taxon>
        <taxon>Ecdysozoa</taxon>
        <taxon>Arthropoda</taxon>
        <taxon>Hexapoda</taxon>
        <taxon>Insecta</taxon>
        <taxon>Pterygota</taxon>
        <taxon>Neoptera</taxon>
        <taxon>Endopterygota</taxon>
        <taxon>Diptera</taxon>
        <taxon>Brachycera</taxon>
        <taxon>Stratiomyomorpha</taxon>
        <taxon>Stratiomyidae</taxon>
        <taxon>Hermetiinae</taxon>
        <taxon>Hermetia</taxon>
    </lineage>
</organism>
<feature type="compositionally biased region" description="Acidic residues" evidence="13">
    <location>
        <begin position="604"/>
        <end position="614"/>
    </location>
</feature>
<evidence type="ECO:0000256" key="3">
    <source>
        <dbReference type="ARBA" id="ARBA00022490"/>
    </source>
</evidence>
<gene>
    <name evidence="14" type="ORF">HERILL_LOCUS3718</name>
</gene>
<feature type="region of interest" description="Disordered" evidence="13">
    <location>
        <begin position="536"/>
        <end position="620"/>
    </location>
</feature>
<dbReference type="Proteomes" id="UP000594454">
    <property type="component" value="Chromosome 2"/>
</dbReference>
<keyword evidence="11" id="KW-0966">Cell projection</keyword>
<proteinExistence type="inferred from homology"/>
<keyword evidence="10" id="KW-0206">Cytoskeleton</keyword>
<feature type="compositionally biased region" description="Acidic residues" evidence="13">
    <location>
        <begin position="541"/>
        <end position="554"/>
    </location>
</feature>
<dbReference type="GO" id="GO:0003341">
    <property type="term" value="P:cilium movement"/>
    <property type="evidence" value="ECO:0007669"/>
    <property type="project" value="TreeGrafter"/>
</dbReference>
<sequence>MNYLQYIYTKERRTFGRQCLFTNRNELLFSEPPHPEYSKEYILKNPVHRGTQLSKQMALSECNTENVQYAHHGMNHIEGGWPKDVNMHDEEQTLRYRKKIERDEIWGQQVAGLGRRVLRSVLQNNAVNIYENYFEDSMPLDPPGEYAAHIVGIYRDQLIPPRPVTHMSWCPNGSERFVCSYTCLDFQPVERSIDSYIWDLEDANKPEMSLTAPAAIISAEWNPRDEHMIAAGLRIGTVAIWDPRSGSKETMSSVRETSHRERVTSLRWLHSKTNTEFFSASSDATVLFWDARILKGPMGTVVIDPERTENPERLRAHAISVLEFEFTISTRYMVGSELGYIFIGNRKAMTPSEALLARWPVMTGPIYDLIRNPIYVKYFLVVGDYAAKICVEDCKEGELICTKNHPSELRCGTWSSTRCSLFFLGRCDGVLEFWDLIMSQEKPILEKKICTGPIWSLKSSESGKLLAVGTDPGDIYVFELDDALTVSDRNEKAAVGAIFERETRRVKLLEGRMREINLKIAAEEAKRKKLEEEARKRELEEMGEGDGAPDEEDQITQGTAADQPPPAEPVGESVSMQGAPPPTEEEGERASKQDEEAKSGAGAADEEEGSASEGDEVKTLVEIQNTETLFFNLIDDERNTRSNKSYNVVKTPFDVAYEREQMKVEGESQAAQKSGILEELSAQVGQGTMEKLGTQVPRESQDTRVSHATQRSLAPQESQAVKESTPRGSQAPQELQVPSGSRTPAGSQAPRVSIAPQASLATRDSQAPRDSQVPQGSQTPQNTSARPSSRSAQTPRESQAAASTQSPRNSQGARSQGGPSQGAPPSRGSENANVN</sequence>
<dbReference type="GO" id="GO:0036157">
    <property type="term" value="C:outer dynein arm"/>
    <property type="evidence" value="ECO:0007669"/>
    <property type="project" value="TreeGrafter"/>
</dbReference>
<evidence type="ECO:0000256" key="9">
    <source>
        <dbReference type="ARBA" id="ARBA00023175"/>
    </source>
</evidence>
<keyword evidence="6" id="KW-0677">Repeat</keyword>
<evidence type="ECO:0000256" key="1">
    <source>
        <dbReference type="ARBA" id="ARBA00004430"/>
    </source>
</evidence>
<dbReference type="AlphaFoldDB" id="A0A7R8YPC2"/>
<feature type="compositionally biased region" description="Polar residues" evidence="13">
    <location>
        <begin position="706"/>
        <end position="746"/>
    </location>
</feature>
<dbReference type="GO" id="GO:0045504">
    <property type="term" value="F:dynein heavy chain binding"/>
    <property type="evidence" value="ECO:0007669"/>
    <property type="project" value="TreeGrafter"/>
</dbReference>
<name>A0A7R8YPC2_HERIL</name>
<evidence type="ECO:0000256" key="13">
    <source>
        <dbReference type="SAM" id="MobiDB-lite"/>
    </source>
</evidence>
<feature type="compositionally biased region" description="Basic and acidic residues" evidence="13">
    <location>
        <begin position="588"/>
        <end position="598"/>
    </location>
</feature>
<evidence type="ECO:0000256" key="6">
    <source>
        <dbReference type="ARBA" id="ARBA00022737"/>
    </source>
</evidence>
<dbReference type="SMART" id="SM00320">
    <property type="entry name" value="WD40"/>
    <property type="match status" value="4"/>
</dbReference>
<feature type="region of interest" description="Disordered" evidence="13">
    <location>
        <begin position="662"/>
        <end position="835"/>
    </location>
</feature>
<keyword evidence="15" id="KW-1185">Reference proteome</keyword>
<keyword evidence="4 12" id="KW-0853">WD repeat</keyword>
<evidence type="ECO:0000313" key="15">
    <source>
        <dbReference type="Proteomes" id="UP000594454"/>
    </source>
</evidence>
<dbReference type="PROSITE" id="PS50082">
    <property type="entry name" value="WD_REPEATS_2"/>
    <property type="match status" value="1"/>
</dbReference>
<comment type="similarity">
    <text evidence="2">Belongs to the dynein intermediate chain family.</text>
</comment>
<evidence type="ECO:0000256" key="8">
    <source>
        <dbReference type="ARBA" id="ARBA00023069"/>
    </source>
</evidence>
<dbReference type="GO" id="GO:0036158">
    <property type="term" value="P:outer dynein arm assembly"/>
    <property type="evidence" value="ECO:0007669"/>
    <property type="project" value="TreeGrafter"/>
</dbReference>
<feature type="compositionally biased region" description="Polar residues" evidence="13">
    <location>
        <begin position="759"/>
        <end position="818"/>
    </location>
</feature>
<keyword evidence="5" id="KW-0493">Microtubule</keyword>
<dbReference type="PANTHER" id="PTHR12442">
    <property type="entry name" value="DYNEIN INTERMEDIATE CHAIN"/>
    <property type="match status" value="1"/>
</dbReference>
<evidence type="ECO:0000256" key="2">
    <source>
        <dbReference type="ARBA" id="ARBA00011059"/>
    </source>
</evidence>
<comment type="subcellular location">
    <subcellularLocation>
        <location evidence="1">Cytoplasm</location>
        <location evidence="1">Cytoskeleton</location>
        <location evidence="1">Cilium axoneme</location>
    </subcellularLocation>
</comment>
<keyword evidence="9" id="KW-0505">Motor protein</keyword>
<dbReference type="EMBL" id="LR899010">
    <property type="protein sequence ID" value="CAD7080571.1"/>
    <property type="molecule type" value="Genomic_DNA"/>
</dbReference>
<dbReference type="GO" id="GO:0005874">
    <property type="term" value="C:microtubule"/>
    <property type="evidence" value="ECO:0007669"/>
    <property type="project" value="UniProtKB-KW"/>
</dbReference>
<dbReference type="PANTHER" id="PTHR12442:SF7">
    <property type="entry name" value="DYNEIN AXONEMAL INTERMEDIATE CHAIN 2"/>
    <property type="match status" value="1"/>
</dbReference>